<name>A0ABX2EEU3_9BURK</name>
<dbReference type="SUPFAM" id="SSF160272">
    <property type="entry name" value="Shew3726-like"/>
    <property type="match status" value="1"/>
</dbReference>
<keyword evidence="2" id="KW-1185">Reference proteome</keyword>
<evidence type="ECO:0000313" key="1">
    <source>
        <dbReference type="EMBL" id="NRF67121.1"/>
    </source>
</evidence>
<proteinExistence type="predicted"/>
<comment type="caution">
    <text evidence="1">The sequence shown here is derived from an EMBL/GenBank/DDBJ whole genome shotgun (WGS) entry which is preliminary data.</text>
</comment>
<evidence type="ECO:0000313" key="2">
    <source>
        <dbReference type="Proteomes" id="UP000737171"/>
    </source>
</evidence>
<dbReference type="RefSeq" id="WP_173122204.1">
    <property type="nucleotide sequence ID" value="NZ_JABRWJ010000002.1"/>
</dbReference>
<gene>
    <name evidence="1" type="ORF">HLB44_09020</name>
</gene>
<dbReference type="EMBL" id="JABRWJ010000002">
    <property type="protein sequence ID" value="NRF67121.1"/>
    <property type="molecule type" value="Genomic_DNA"/>
</dbReference>
<protein>
    <submittedName>
        <fullName evidence="1">DUF1488 family protein</fullName>
    </submittedName>
</protein>
<organism evidence="1 2">
    <name type="scientific">Pseudaquabacterium terrae</name>
    <dbReference type="NCBI Taxonomy" id="2732868"/>
    <lineage>
        <taxon>Bacteria</taxon>
        <taxon>Pseudomonadati</taxon>
        <taxon>Pseudomonadota</taxon>
        <taxon>Betaproteobacteria</taxon>
        <taxon>Burkholderiales</taxon>
        <taxon>Sphaerotilaceae</taxon>
        <taxon>Pseudaquabacterium</taxon>
    </lineage>
</organism>
<dbReference type="Proteomes" id="UP000737171">
    <property type="component" value="Unassembled WGS sequence"/>
</dbReference>
<sequence>MSQEPFFDQPSGTVRFWVEIDGQLIGASIGTQTLHYRYQPTRHDDDPMVTYAAHAAEIEAAVRRRVAGGSRHPVMLRDHDMQPQAEPVSPPPA</sequence>
<dbReference type="InterPro" id="IPR036692">
    <property type="entry name" value="Shew3726-like_sf"/>
</dbReference>
<reference evidence="1 2" key="1">
    <citation type="submission" date="2020-05" db="EMBL/GenBank/DDBJ databases">
        <title>Aquincola sp. isolate from soil.</title>
        <authorList>
            <person name="Han J."/>
            <person name="Kim D.-U."/>
        </authorList>
    </citation>
    <scope>NUCLEOTIDE SEQUENCE [LARGE SCALE GENOMIC DNA]</scope>
    <source>
        <strain evidence="1 2">S2</strain>
    </source>
</reference>
<accession>A0ABX2EEU3</accession>